<keyword evidence="1" id="KW-0677">Repeat</keyword>
<dbReference type="PROSITE" id="PS50104">
    <property type="entry name" value="TIR"/>
    <property type="match status" value="1"/>
</dbReference>
<dbReference type="InterPro" id="IPR051191">
    <property type="entry name" value="DCAF12"/>
</dbReference>
<dbReference type="SUPFAM" id="SSF52200">
    <property type="entry name" value="Toll/Interleukin receptor TIR domain"/>
    <property type="match status" value="1"/>
</dbReference>
<sequence length="1196" mass="135213">MTTTGVAALPVFLSWSGSTQDQLWRNRIYDCLERLQTRYQITCYDAHAIPPGQERESYRRDCFERARLIILIISPDFLKEKSCLREAEEALKKQQQGRARLVPINAREAYLSETIKSLQLVPAKPLKSWKNSDAGLKEVEAQLATVLEELGAIPSEQPALTPQERERLRPLIIDWHVVAQQRLSHFVGREQELNAVRQHIAALQEQEQGGYLAVTAPAGEGKSSLIARLIVEEEQRGQKVIAYFLPGQPGPDGQIDLLRHILASLVDKHQLPISYATVGRDELRLALRSILAELARKGLREVIYIDGLDQLAAGPNGERDLSWLPERLPQGIVFVIGLRPDDTLHHLKRGRRLSEYQLPHLSQSDFGALLKRQQVQLPTDQIARSYRILQGHALYLSLLTNELAQRGEPISPALVEEVLRRIENNPADLFGSALERLKHDPALWEKLLYPLLAVLVVAQEPLNEGQLRSILGLTHERCQVGLERLGGLLTRDGQERYELYHLKLREYLQGESQPDQGKPGALLAPDEVAVWHSRLADWCAGEDPAVIWQDSYEPREQGRRQYAQRHLIRHLYLGGLSQWSRLFSLLDLGHYSRQKLQIDTGGRALVLDLDLGRRAAGWEGWSPTEALAQLPRLWAYTLLRCLLASKANGYPPEAFRLLVALGDTTKARELAALVTEPRWRIEALLSVTCQLAQQEGARRNEWLQTYSAAEDEIAALENQDLKDSLSAKLALIALNAGDQRRASQVADQIADAFQRTAVRLSLAESWLTAGETEAAQEILDEACQLLLSAAHLAETDALWSRCALLFWRLGQPQRAEEALRHVQDALQRARHHLALGCLYAAQDRQEQAGQEWEAMRRELRAVKSPERKIEVWLELVERLLQLGGTGLAEKARAILDRLEQQILQNNNRQLWSKLMLAWARAGNWEKVAQIESRLIWSRQHLLISIELALIALESGERLRAYQIWQRIQPDIELLAESWRWPILSELVKTLAAVGAWEELQAVIDSRRSPVEQDRLWQEACKSLRERSPQQRPKEGALSKLRRWQEAKQWLRSRLLTGEGRGIRPLFAQSEQSSGTAAGLAASGLSMPSLWNGNQPLSEAEKKAQSLPAPEPQGQLAEHLRQLQRAWREARAINEARKHFALISGLLPLTPKLATGLLRACEWVENFVQGQKPLPALNFPEPPERPTPGPDGSYQPH</sequence>
<protein>
    <recommendedName>
        <fullName evidence="3">TIR domain-containing protein</fullName>
    </recommendedName>
</protein>
<dbReference type="InterPro" id="IPR027417">
    <property type="entry name" value="P-loop_NTPase"/>
</dbReference>
<dbReference type="Gene3D" id="3.40.50.10140">
    <property type="entry name" value="Toll/interleukin-1 receptor homology (TIR) domain"/>
    <property type="match status" value="1"/>
</dbReference>
<name>A0A455T040_9CHLR</name>
<dbReference type="Pfam" id="PF13676">
    <property type="entry name" value="TIR_2"/>
    <property type="match status" value="1"/>
</dbReference>
<dbReference type="AlphaFoldDB" id="A0A455T040"/>
<dbReference type="EMBL" id="AP019377">
    <property type="protein sequence ID" value="BBH93290.1"/>
    <property type="molecule type" value="Genomic_DNA"/>
</dbReference>
<evidence type="ECO:0000259" key="3">
    <source>
        <dbReference type="PROSITE" id="PS50104"/>
    </source>
</evidence>
<dbReference type="SUPFAM" id="SSF52540">
    <property type="entry name" value="P-loop containing nucleoside triphosphate hydrolases"/>
    <property type="match status" value="1"/>
</dbReference>
<dbReference type="PANTHER" id="PTHR19860:SF40">
    <property type="entry name" value="WD40 REPEAT-CONTAINING PROTEIN"/>
    <property type="match status" value="1"/>
</dbReference>
<dbReference type="PANTHER" id="PTHR19860">
    <property type="entry name" value="DDB1- AND CUL4-ASSOCIATED FACTOR 12-RELATED"/>
    <property type="match status" value="1"/>
</dbReference>
<dbReference type="InterPro" id="IPR011990">
    <property type="entry name" value="TPR-like_helical_dom_sf"/>
</dbReference>
<evidence type="ECO:0000313" key="4">
    <source>
        <dbReference type="EMBL" id="BBH93290.1"/>
    </source>
</evidence>
<reference evidence="4" key="1">
    <citation type="submission" date="2018-12" db="EMBL/GenBank/DDBJ databases">
        <title>Novel natural products biosynthetic potential of the class Ktedonobacteria.</title>
        <authorList>
            <person name="Zheng Y."/>
            <person name="Saitou A."/>
            <person name="Wang C.M."/>
            <person name="Toyoda A."/>
            <person name="Minakuchi Y."/>
            <person name="Sekiguchi Y."/>
            <person name="Ueda K."/>
            <person name="Takano H."/>
            <person name="Sakai Y."/>
            <person name="Yokota A."/>
            <person name="Yabe S."/>
        </authorList>
    </citation>
    <scope>NUCLEOTIDE SEQUENCE</scope>
    <source>
        <strain evidence="4">A3-2</strain>
    </source>
</reference>
<evidence type="ECO:0000256" key="1">
    <source>
        <dbReference type="ARBA" id="ARBA00022737"/>
    </source>
</evidence>
<dbReference type="Gene3D" id="3.40.50.300">
    <property type="entry name" value="P-loop containing nucleotide triphosphate hydrolases"/>
    <property type="match status" value="1"/>
</dbReference>
<organism evidence="4">
    <name type="scientific">Thermogemmatispora argillosa</name>
    <dbReference type="NCBI Taxonomy" id="2045280"/>
    <lineage>
        <taxon>Bacteria</taxon>
        <taxon>Bacillati</taxon>
        <taxon>Chloroflexota</taxon>
        <taxon>Ktedonobacteria</taxon>
        <taxon>Thermogemmatisporales</taxon>
        <taxon>Thermogemmatisporaceae</taxon>
        <taxon>Thermogemmatispora</taxon>
    </lineage>
</organism>
<proteinExistence type="predicted"/>
<dbReference type="InterPro" id="IPR000157">
    <property type="entry name" value="TIR_dom"/>
</dbReference>
<evidence type="ECO:0000256" key="2">
    <source>
        <dbReference type="SAM" id="MobiDB-lite"/>
    </source>
</evidence>
<dbReference type="Gene3D" id="1.25.40.10">
    <property type="entry name" value="Tetratricopeptide repeat domain"/>
    <property type="match status" value="1"/>
</dbReference>
<gene>
    <name evidence="4" type="ORF">KTA_14890</name>
</gene>
<dbReference type="SMART" id="SM00255">
    <property type="entry name" value="TIR"/>
    <property type="match status" value="1"/>
</dbReference>
<feature type="domain" description="TIR" evidence="3">
    <location>
        <begin position="7"/>
        <end position="147"/>
    </location>
</feature>
<dbReference type="InterPro" id="IPR035897">
    <property type="entry name" value="Toll_tir_struct_dom_sf"/>
</dbReference>
<dbReference type="SUPFAM" id="SSF48452">
    <property type="entry name" value="TPR-like"/>
    <property type="match status" value="1"/>
</dbReference>
<feature type="region of interest" description="Disordered" evidence="2">
    <location>
        <begin position="1090"/>
        <end position="1112"/>
    </location>
</feature>
<feature type="region of interest" description="Disordered" evidence="2">
    <location>
        <begin position="1173"/>
        <end position="1196"/>
    </location>
</feature>
<dbReference type="GO" id="GO:0007165">
    <property type="term" value="P:signal transduction"/>
    <property type="evidence" value="ECO:0007669"/>
    <property type="project" value="InterPro"/>
</dbReference>
<accession>A0A455T040</accession>